<dbReference type="Gene3D" id="1.20.120.520">
    <property type="entry name" value="nmb1532 protein domain like"/>
    <property type="match status" value="1"/>
</dbReference>
<dbReference type="PANTHER" id="PTHR38048:SF1">
    <property type="entry name" value="HEMERYTHRIN-LIKE DOMAIN-CONTAINING PROTEIN"/>
    <property type="match status" value="1"/>
</dbReference>
<dbReference type="HOGENOM" id="CLU_074846_2_1_1"/>
<dbReference type="PANTHER" id="PTHR38048">
    <property type="entry name" value="EXPRESSED PROTEIN"/>
    <property type="match status" value="1"/>
</dbReference>
<organism evidence="3 4">
    <name type="scientific">Serendipita vermifera MAFF 305830</name>
    <dbReference type="NCBI Taxonomy" id="933852"/>
    <lineage>
        <taxon>Eukaryota</taxon>
        <taxon>Fungi</taxon>
        <taxon>Dikarya</taxon>
        <taxon>Basidiomycota</taxon>
        <taxon>Agaricomycotina</taxon>
        <taxon>Agaricomycetes</taxon>
        <taxon>Sebacinales</taxon>
        <taxon>Serendipitaceae</taxon>
        <taxon>Serendipita</taxon>
    </lineage>
</organism>
<reference evidence="3 4" key="1">
    <citation type="submission" date="2014-04" db="EMBL/GenBank/DDBJ databases">
        <authorList>
            <consortium name="DOE Joint Genome Institute"/>
            <person name="Kuo A."/>
            <person name="Zuccaro A."/>
            <person name="Kohler A."/>
            <person name="Nagy L.G."/>
            <person name="Floudas D."/>
            <person name="Copeland A."/>
            <person name="Barry K.W."/>
            <person name="Cichocki N."/>
            <person name="Veneault-Fourrey C."/>
            <person name="LaButti K."/>
            <person name="Lindquist E.A."/>
            <person name="Lipzen A."/>
            <person name="Lundell T."/>
            <person name="Morin E."/>
            <person name="Murat C."/>
            <person name="Sun H."/>
            <person name="Tunlid A."/>
            <person name="Henrissat B."/>
            <person name="Grigoriev I.V."/>
            <person name="Hibbett D.S."/>
            <person name="Martin F."/>
            <person name="Nordberg H.P."/>
            <person name="Cantor M.N."/>
            <person name="Hua S.X."/>
        </authorList>
    </citation>
    <scope>NUCLEOTIDE SEQUENCE [LARGE SCALE GENOMIC DNA]</scope>
    <source>
        <strain evidence="3 4">MAFF 305830</strain>
    </source>
</reference>
<feature type="compositionally biased region" description="Polar residues" evidence="1">
    <location>
        <begin position="1"/>
        <end position="11"/>
    </location>
</feature>
<accession>A0A0C2XED1</accession>
<dbReference type="Pfam" id="PF01814">
    <property type="entry name" value="Hemerythrin"/>
    <property type="match status" value="1"/>
</dbReference>
<feature type="region of interest" description="Disordered" evidence="1">
    <location>
        <begin position="1"/>
        <end position="21"/>
    </location>
</feature>
<evidence type="ECO:0000256" key="1">
    <source>
        <dbReference type="SAM" id="MobiDB-lite"/>
    </source>
</evidence>
<protein>
    <recommendedName>
        <fullName evidence="2">Hemerythrin-like domain-containing protein</fullName>
    </recommendedName>
</protein>
<evidence type="ECO:0000313" key="3">
    <source>
        <dbReference type="EMBL" id="KIM27472.1"/>
    </source>
</evidence>
<dbReference type="Proteomes" id="UP000054097">
    <property type="component" value="Unassembled WGS sequence"/>
</dbReference>
<dbReference type="OrthoDB" id="10044044at2759"/>
<dbReference type="EMBL" id="KN824298">
    <property type="protein sequence ID" value="KIM27472.1"/>
    <property type="molecule type" value="Genomic_DNA"/>
</dbReference>
<name>A0A0C2XED1_SERVB</name>
<dbReference type="CDD" id="cd12108">
    <property type="entry name" value="Hr-like"/>
    <property type="match status" value="1"/>
</dbReference>
<feature type="domain" description="Hemerythrin-like" evidence="2">
    <location>
        <begin position="39"/>
        <end position="158"/>
    </location>
</feature>
<dbReference type="STRING" id="933852.A0A0C2XED1"/>
<sequence length="181" mass="21503">MSSETPKVQQTAEEEEVLPPLTPFQHTKYNALAKKMQYFHSYLQGEFEQAYEFADGSYTKRGMSFKSYLNSVDQFRMHLTMHHDIEEAHVFPKLAERMPEFRENERHKTSHKLIHDGLDRVEVAVKAFKKDPTKYKPETMREALDSFREPLYTHLAEEVRDLSAENMRKYWSIEDLKLIPM</sequence>
<evidence type="ECO:0000313" key="4">
    <source>
        <dbReference type="Proteomes" id="UP000054097"/>
    </source>
</evidence>
<dbReference type="InterPro" id="IPR053206">
    <property type="entry name" value="Dimeric_xanthone_biosynth"/>
</dbReference>
<gene>
    <name evidence="3" type="ORF">M408DRAFT_329934</name>
</gene>
<dbReference type="InterPro" id="IPR012312">
    <property type="entry name" value="Hemerythrin-like"/>
</dbReference>
<reference evidence="4" key="2">
    <citation type="submission" date="2015-01" db="EMBL/GenBank/DDBJ databases">
        <title>Evolutionary Origins and Diversification of the Mycorrhizal Mutualists.</title>
        <authorList>
            <consortium name="DOE Joint Genome Institute"/>
            <consortium name="Mycorrhizal Genomics Consortium"/>
            <person name="Kohler A."/>
            <person name="Kuo A."/>
            <person name="Nagy L.G."/>
            <person name="Floudas D."/>
            <person name="Copeland A."/>
            <person name="Barry K.W."/>
            <person name="Cichocki N."/>
            <person name="Veneault-Fourrey C."/>
            <person name="LaButti K."/>
            <person name="Lindquist E.A."/>
            <person name="Lipzen A."/>
            <person name="Lundell T."/>
            <person name="Morin E."/>
            <person name="Murat C."/>
            <person name="Riley R."/>
            <person name="Ohm R."/>
            <person name="Sun H."/>
            <person name="Tunlid A."/>
            <person name="Henrissat B."/>
            <person name="Grigoriev I.V."/>
            <person name="Hibbett D.S."/>
            <person name="Martin F."/>
        </authorList>
    </citation>
    <scope>NUCLEOTIDE SEQUENCE [LARGE SCALE GENOMIC DNA]</scope>
    <source>
        <strain evidence="4">MAFF 305830</strain>
    </source>
</reference>
<evidence type="ECO:0000259" key="2">
    <source>
        <dbReference type="Pfam" id="PF01814"/>
    </source>
</evidence>
<dbReference type="AlphaFoldDB" id="A0A0C2XED1"/>
<proteinExistence type="predicted"/>
<keyword evidence="4" id="KW-1185">Reference proteome</keyword>